<reference evidence="3" key="1">
    <citation type="submission" date="2015-08" db="EMBL/GenBank/DDBJ databases">
        <title>Complete Genome Sequence of Azospirillum thiophilum BV-S.</title>
        <authorList>
            <person name="Fomenkov A."/>
            <person name="Vincze T."/>
            <person name="Grabovich M."/>
            <person name="Dubinina G."/>
            <person name="Orlova M."/>
            <person name="Belousova E."/>
            <person name="Roberts R.J."/>
        </authorList>
    </citation>
    <scope>NUCLEOTIDE SEQUENCE [LARGE SCALE GENOMIC DNA]</scope>
    <source>
        <strain evidence="3">BV-S</strain>
    </source>
</reference>
<dbReference type="EMBL" id="CP012401">
    <property type="protein sequence ID" value="ALG71194.1"/>
    <property type="molecule type" value="Genomic_DNA"/>
</dbReference>
<name>A0AAC8VXC1_9PROT</name>
<protein>
    <recommendedName>
        <fullName evidence="4">PepSY-associated TM helix domain-containing protein</fullName>
    </recommendedName>
</protein>
<feature type="transmembrane region" description="Helical" evidence="1">
    <location>
        <begin position="379"/>
        <end position="400"/>
    </location>
</feature>
<evidence type="ECO:0008006" key="4">
    <source>
        <dbReference type="Google" id="ProtNLM"/>
    </source>
</evidence>
<dbReference type="RefSeq" id="WP_045580449.1">
    <property type="nucleotide sequence ID" value="NZ_CP012401.1"/>
</dbReference>
<dbReference type="Proteomes" id="UP000069935">
    <property type="component" value="Chromosome 1"/>
</dbReference>
<evidence type="ECO:0000313" key="2">
    <source>
        <dbReference type="EMBL" id="ALG71194.1"/>
    </source>
</evidence>
<feature type="transmembrane region" description="Helical" evidence="1">
    <location>
        <begin position="208"/>
        <end position="228"/>
    </location>
</feature>
<feature type="transmembrane region" description="Helical" evidence="1">
    <location>
        <begin position="21"/>
        <end position="45"/>
    </location>
</feature>
<gene>
    <name evidence="2" type="ORF">AL072_10035</name>
</gene>
<evidence type="ECO:0000256" key="1">
    <source>
        <dbReference type="SAM" id="Phobius"/>
    </source>
</evidence>
<dbReference type="PANTHER" id="PTHR34219:SF1">
    <property type="entry name" value="PEPSY DOMAIN-CONTAINING PROTEIN"/>
    <property type="match status" value="1"/>
</dbReference>
<dbReference type="PANTHER" id="PTHR34219">
    <property type="entry name" value="IRON-REGULATED INNER MEMBRANE PROTEIN-RELATED"/>
    <property type="match status" value="1"/>
</dbReference>
<feature type="transmembrane region" description="Helical" evidence="1">
    <location>
        <begin position="155"/>
        <end position="175"/>
    </location>
</feature>
<keyword evidence="1" id="KW-0812">Transmembrane</keyword>
<organism evidence="2 3">
    <name type="scientific">Azospirillum thiophilum</name>
    <dbReference type="NCBI Taxonomy" id="528244"/>
    <lineage>
        <taxon>Bacteria</taxon>
        <taxon>Pseudomonadati</taxon>
        <taxon>Pseudomonadota</taxon>
        <taxon>Alphaproteobacteria</taxon>
        <taxon>Rhodospirillales</taxon>
        <taxon>Azospirillaceae</taxon>
        <taxon>Azospirillum</taxon>
    </lineage>
</organism>
<dbReference type="InterPro" id="IPR005625">
    <property type="entry name" value="PepSY-ass_TM"/>
</dbReference>
<accession>A0AAC8VXC1</accession>
<proteinExistence type="predicted"/>
<keyword evidence="1" id="KW-1133">Transmembrane helix</keyword>
<dbReference type="AlphaFoldDB" id="A0AAC8VXC1"/>
<feature type="transmembrane region" description="Helical" evidence="1">
    <location>
        <begin position="420"/>
        <end position="447"/>
    </location>
</feature>
<dbReference type="Pfam" id="PF03929">
    <property type="entry name" value="PepSY_TM"/>
    <property type="match status" value="1"/>
</dbReference>
<sequence length="460" mass="49286">MTRITQGGAIGSALYRALWRWHFFAGLICAPIVILLAVTGAIYLFKDEINDRLHRDLRIVAPQGTERLAPSALVAKALDAHPGTLKGYAPPEAPDRAAGVQIVGADGLKDTVYVDPYSGRVLGSLWDGGAAGSPSMYVVRKLHSLKYAGWFAERIVEGVAGWMVLMTASGIYLWWPRNRGGSQAGGPQTGGVVTVRGRPGSRLFWRDLHAVTGIFVSVFIVFLAMTGLPWSGYWGKTFYNVAYAVGMGMPDGYWDKYPVSTVPLKDTVDRAPWIVENQPTPLSTTAAGVPATLDEVVRTLDGLGMAPGYAVVVPGKPDGVFTASVYPDDITRERVVHLDQYSGKVLFDMQLKDLGLFGRLAEWGVSIHMGQAFGLANQLVLLASLVAMVGLVVSGLTMWWKRRPAGSLGAPRLPAGAVAPWGLVAIAVAAGLFFPMVGISMLAFAVVEAVAFGMRTLRTA</sequence>
<evidence type="ECO:0000313" key="3">
    <source>
        <dbReference type="Proteomes" id="UP000069935"/>
    </source>
</evidence>
<reference evidence="2 3" key="2">
    <citation type="journal article" date="2016" name="Genome Announc.">
        <title>Complete Genome Sequence of a Strain of Azospirillum thiophilum Isolated from a Sulfide Spring.</title>
        <authorList>
            <person name="Fomenkov A."/>
            <person name="Vincze T."/>
            <person name="Grabovich M."/>
            <person name="Anton B.P."/>
            <person name="Dubinina G."/>
            <person name="Orlova M."/>
            <person name="Belousova E."/>
            <person name="Roberts R.J."/>
        </authorList>
    </citation>
    <scope>NUCLEOTIDE SEQUENCE [LARGE SCALE GENOMIC DNA]</scope>
    <source>
        <strain evidence="2 3">BV-S</strain>
    </source>
</reference>
<keyword evidence="1" id="KW-0472">Membrane</keyword>
<dbReference type="KEGG" id="ati:AL072_10035"/>
<keyword evidence="3" id="KW-1185">Reference proteome</keyword>